<dbReference type="KEGG" id="aia:AWH56_001410"/>
<evidence type="ECO:0000256" key="2">
    <source>
        <dbReference type="ARBA" id="ARBA00023125"/>
    </source>
</evidence>
<dbReference type="InterPro" id="IPR051011">
    <property type="entry name" value="Metal_resp_trans_reg"/>
</dbReference>
<gene>
    <name evidence="6" type="ORF">AWH56_001410</name>
</gene>
<keyword evidence="1" id="KW-0805">Transcription regulation</keyword>
<dbReference type="InterPro" id="IPR011991">
    <property type="entry name" value="ArsR-like_HTH"/>
</dbReference>
<dbReference type="PRINTS" id="PR00778">
    <property type="entry name" value="HTHARSR"/>
</dbReference>
<dbReference type="InterPro" id="IPR018334">
    <property type="entry name" value="ArsR_HTH"/>
</dbReference>
<keyword evidence="2" id="KW-0238">DNA-binding</keyword>
<dbReference type="SUPFAM" id="SSF46785">
    <property type="entry name" value="Winged helix' DNA-binding domain"/>
    <property type="match status" value="1"/>
</dbReference>
<dbReference type="PROSITE" id="PS50987">
    <property type="entry name" value="HTH_ARSR_2"/>
    <property type="match status" value="1"/>
</dbReference>
<evidence type="ECO:0000256" key="4">
    <source>
        <dbReference type="ARBA" id="ARBA00043263"/>
    </source>
</evidence>
<dbReference type="GO" id="GO:0003677">
    <property type="term" value="F:DNA binding"/>
    <property type="evidence" value="ECO:0007669"/>
    <property type="project" value="UniProtKB-KW"/>
</dbReference>
<keyword evidence="3" id="KW-0804">Transcription</keyword>
<dbReference type="InterPro" id="IPR001845">
    <property type="entry name" value="HTH_ArsR_DNA-bd_dom"/>
</dbReference>
<keyword evidence="4" id="KW-0105">Cadmium resistance</keyword>
<accession>A0A7S7L8C8</accession>
<dbReference type="NCBIfam" id="NF033788">
    <property type="entry name" value="HTH_metalloreg"/>
    <property type="match status" value="1"/>
</dbReference>
<evidence type="ECO:0000256" key="3">
    <source>
        <dbReference type="ARBA" id="ARBA00023163"/>
    </source>
</evidence>
<reference evidence="6 7" key="2">
    <citation type="journal article" date="2019" name="Int. J. Syst. Evol. Microbiol.">
        <title>Anaerobacillus isosaccharinicus sp. nov., an alkaliphilic bacterium which degrades isosaccharinic acid.</title>
        <authorList>
            <person name="Bassil N.M."/>
            <person name="Lloyd J.R."/>
        </authorList>
    </citation>
    <scope>NUCLEOTIDE SEQUENCE [LARGE SCALE GENOMIC DNA]</scope>
    <source>
        <strain evidence="6 7">NB2006</strain>
    </source>
</reference>
<dbReference type="InterPro" id="IPR036388">
    <property type="entry name" value="WH-like_DNA-bd_sf"/>
</dbReference>
<evidence type="ECO:0000313" key="6">
    <source>
        <dbReference type="EMBL" id="QOY36383.1"/>
    </source>
</evidence>
<dbReference type="PANTHER" id="PTHR43132:SF6">
    <property type="entry name" value="HTH-TYPE TRANSCRIPTIONAL REPRESSOR CZRA"/>
    <property type="match status" value="1"/>
</dbReference>
<dbReference type="Proteomes" id="UP000180175">
    <property type="component" value="Chromosome"/>
</dbReference>
<dbReference type="InterPro" id="IPR036390">
    <property type="entry name" value="WH_DNA-bd_sf"/>
</dbReference>
<evidence type="ECO:0000313" key="7">
    <source>
        <dbReference type="Proteomes" id="UP000180175"/>
    </source>
</evidence>
<dbReference type="GO" id="GO:0003700">
    <property type="term" value="F:DNA-binding transcription factor activity"/>
    <property type="evidence" value="ECO:0007669"/>
    <property type="project" value="InterPro"/>
</dbReference>
<dbReference type="PANTHER" id="PTHR43132">
    <property type="entry name" value="ARSENICAL RESISTANCE OPERON REPRESSOR ARSR-RELATED"/>
    <property type="match status" value="1"/>
</dbReference>
<feature type="domain" description="HTH arsR-type" evidence="5">
    <location>
        <begin position="22"/>
        <end position="116"/>
    </location>
</feature>
<dbReference type="Pfam" id="PF01022">
    <property type="entry name" value="HTH_5"/>
    <property type="match status" value="1"/>
</dbReference>
<dbReference type="PROSITE" id="PS00846">
    <property type="entry name" value="HTH_ARSR_1"/>
    <property type="match status" value="1"/>
</dbReference>
<dbReference type="CDD" id="cd00090">
    <property type="entry name" value="HTH_ARSR"/>
    <property type="match status" value="1"/>
</dbReference>
<keyword evidence="7" id="KW-1185">Reference proteome</keyword>
<sequence length="116" mass="13255">MKEREVCDVFQYDQQKVIDVREQLHEVEGVSQIFKALADETRLKIIFALSKSELCVCDVATIIESSTAAASHHLRHLKKHGLAKSRKEGKMVFYTIDDHHVTVLLEQAIAHSKEKK</sequence>
<dbReference type="EMBL" id="CP063356">
    <property type="protein sequence ID" value="QOY36383.1"/>
    <property type="molecule type" value="Genomic_DNA"/>
</dbReference>
<reference evidence="6 7" key="1">
    <citation type="journal article" date="2017" name="Genome Announc.">
        <title>Draft Genome Sequences of Four Alkaliphilic Bacteria Belonging to the Anaerobacillus Genus.</title>
        <authorList>
            <person name="Bassil N.M."/>
            <person name="Lloyd J.R."/>
        </authorList>
    </citation>
    <scope>NUCLEOTIDE SEQUENCE [LARGE SCALE GENOMIC DNA]</scope>
    <source>
        <strain evidence="6 7">NB2006</strain>
    </source>
</reference>
<proteinExistence type="predicted"/>
<evidence type="ECO:0000259" key="5">
    <source>
        <dbReference type="PROSITE" id="PS50987"/>
    </source>
</evidence>
<dbReference type="Gene3D" id="1.10.10.10">
    <property type="entry name" value="Winged helix-like DNA-binding domain superfamily/Winged helix DNA-binding domain"/>
    <property type="match status" value="1"/>
</dbReference>
<dbReference type="AlphaFoldDB" id="A0A7S7L8C8"/>
<protein>
    <submittedName>
        <fullName evidence="6">ArsR/SmtB family transcription factor</fullName>
    </submittedName>
</protein>
<dbReference type="SMART" id="SM00418">
    <property type="entry name" value="HTH_ARSR"/>
    <property type="match status" value="1"/>
</dbReference>
<evidence type="ECO:0000256" key="1">
    <source>
        <dbReference type="ARBA" id="ARBA00023015"/>
    </source>
</evidence>
<dbReference type="RefSeq" id="WP_182080630.1">
    <property type="nucleotide sequence ID" value="NZ_CP063356.2"/>
</dbReference>
<name>A0A7S7L8C8_9BACI</name>
<dbReference type="GO" id="GO:0046686">
    <property type="term" value="P:response to cadmium ion"/>
    <property type="evidence" value="ECO:0007669"/>
    <property type="project" value="UniProtKB-KW"/>
</dbReference>
<organism evidence="6 7">
    <name type="scientific">Anaerobacillus isosaccharinicus</name>
    <dbReference type="NCBI Taxonomy" id="1532552"/>
    <lineage>
        <taxon>Bacteria</taxon>
        <taxon>Bacillati</taxon>
        <taxon>Bacillota</taxon>
        <taxon>Bacilli</taxon>
        <taxon>Bacillales</taxon>
        <taxon>Bacillaceae</taxon>
        <taxon>Anaerobacillus</taxon>
    </lineage>
</organism>